<comment type="caution">
    <text evidence="3">The sequence shown here is derived from an EMBL/GenBank/DDBJ whole genome shotgun (WGS) entry which is preliminary data.</text>
</comment>
<name>A0AAD9JK10_9ANNE</name>
<reference evidence="3" key="1">
    <citation type="journal article" date="2023" name="Mol. Biol. Evol.">
        <title>Third-Generation Sequencing Reveals the Adaptive Role of the Epigenome in Three Deep-Sea Polychaetes.</title>
        <authorList>
            <person name="Perez M."/>
            <person name="Aroh O."/>
            <person name="Sun Y."/>
            <person name="Lan Y."/>
            <person name="Juniper S.K."/>
            <person name="Young C.R."/>
            <person name="Angers B."/>
            <person name="Qian P.Y."/>
        </authorList>
    </citation>
    <scope>NUCLEOTIDE SEQUENCE</scope>
    <source>
        <strain evidence="3">P08H-3</strain>
    </source>
</reference>
<organism evidence="3 4">
    <name type="scientific">Paralvinella palmiformis</name>
    <dbReference type="NCBI Taxonomy" id="53620"/>
    <lineage>
        <taxon>Eukaryota</taxon>
        <taxon>Metazoa</taxon>
        <taxon>Spiralia</taxon>
        <taxon>Lophotrochozoa</taxon>
        <taxon>Annelida</taxon>
        <taxon>Polychaeta</taxon>
        <taxon>Sedentaria</taxon>
        <taxon>Canalipalpata</taxon>
        <taxon>Terebellida</taxon>
        <taxon>Terebelliformia</taxon>
        <taxon>Alvinellidae</taxon>
        <taxon>Paralvinella</taxon>
    </lineage>
</organism>
<dbReference type="EMBL" id="JAODUP010000282">
    <property type="protein sequence ID" value="KAK2153868.1"/>
    <property type="molecule type" value="Genomic_DNA"/>
</dbReference>
<evidence type="ECO:0000313" key="3">
    <source>
        <dbReference type="EMBL" id="KAK2153868.1"/>
    </source>
</evidence>
<dbReference type="AlphaFoldDB" id="A0AAD9JK10"/>
<keyword evidence="2" id="KW-0472">Membrane</keyword>
<evidence type="ECO:0000313" key="4">
    <source>
        <dbReference type="Proteomes" id="UP001208570"/>
    </source>
</evidence>
<sequence>MVGDIPYWDPGRAYIRVHDMASYPDDIDNTWEERIIHRGWVKNERITVDCSGHHDDDDDSYGHLKLSAGAILGITVFSILTVVAVILGLVYYHRSKKRAKLGPAKSRAMSQSPPPYTERSGEVYFIPGSNRLGTISTTFHQLPSYDEAVTIHGSHTGQPTETMKQVDPNESYSAEVQKS</sequence>
<feature type="transmembrane region" description="Helical" evidence="2">
    <location>
        <begin position="70"/>
        <end position="92"/>
    </location>
</feature>
<evidence type="ECO:0000256" key="2">
    <source>
        <dbReference type="SAM" id="Phobius"/>
    </source>
</evidence>
<keyword evidence="2" id="KW-0812">Transmembrane</keyword>
<keyword evidence="2" id="KW-1133">Transmembrane helix</keyword>
<proteinExistence type="predicted"/>
<gene>
    <name evidence="3" type="ORF">LSH36_282g01019</name>
</gene>
<dbReference type="Proteomes" id="UP001208570">
    <property type="component" value="Unassembled WGS sequence"/>
</dbReference>
<keyword evidence="4" id="KW-1185">Reference proteome</keyword>
<feature type="region of interest" description="Disordered" evidence="1">
    <location>
        <begin position="153"/>
        <end position="179"/>
    </location>
</feature>
<evidence type="ECO:0000256" key="1">
    <source>
        <dbReference type="SAM" id="MobiDB-lite"/>
    </source>
</evidence>
<protein>
    <submittedName>
        <fullName evidence="3">Uncharacterized protein</fullName>
    </submittedName>
</protein>
<accession>A0AAD9JK10</accession>